<organism evidence="5">
    <name type="scientific">Choricystis parasitica</name>
    <dbReference type="NCBI Taxonomy" id="41300"/>
    <lineage>
        <taxon>Eukaryota</taxon>
        <taxon>Viridiplantae</taxon>
        <taxon>Chlorophyta</taxon>
        <taxon>core chlorophytes</taxon>
        <taxon>Trebouxiophyceae</taxon>
        <taxon>Trebouxiophyceae incertae sedis</taxon>
        <taxon>Choricystis clade</taxon>
        <taxon>Choricystis</taxon>
    </lineage>
</organism>
<dbReference type="EMBL" id="KM462878">
    <property type="protein sequence ID" value="AIT94833.1"/>
    <property type="molecule type" value="Genomic_DNA"/>
</dbReference>
<dbReference type="PANTHER" id="PTHR23076">
    <property type="entry name" value="METALLOPROTEASE M41 FTSH"/>
    <property type="match status" value="1"/>
</dbReference>
<keyword evidence="5" id="KW-0150">Chloroplast</keyword>
<proteinExistence type="predicted"/>
<dbReference type="Pfam" id="PF00004">
    <property type="entry name" value="AAA"/>
    <property type="match status" value="2"/>
</dbReference>
<feature type="domain" description="AAA+ ATPase" evidence="4">
    <location>
        <begin position="1522"/>
        <end position="1753"/>
    </location>
</feature>
<keyword evidence="1" id="KW-0175">Coiled coil</keyword>
<feature type="region of interest" description="Disordered" evidence="2">
    <location>
        <begin position="2321"/>
        <end position="2374"/>
    </location>
</feature>
<feature type="compositionally biased region" description="Low complexity" evidence="2">
    <location>
        <begin position="2339"/>
        <end position="2349"/>
    </location>
</feature>
<feature type="compositionally biased region" description="Acidic residues" evidence="2">
    <location>
        <begin position="2365"/>
        <end position="2374"/>
    </location>
</feature>
<dbReference type="InterPro" id="IPR003593">
    <property type="entry name" value="AAA+_ATPase"/>
</dbReference>
<protein>
    <submittedName>
        <fullName evidence="5">Cell division protein</fullName>
    </submittedName>
</protein>
<geneLocation type="chloroplast" evidence="5"/>
<name>A0A097KNS1_9CHLO</name>
<dbReference type="GO" id="GO:0004176">
    <property type="term" value="F:ATP-dependent peptidase activity"/>
    <property type="evidence" value="ECO:0007669"/>
    <property type="project" value="InterPro"/>
</dbReference>
<dbReference type="InterPro" id="IPR003959">
    <property type="entry name" value="ATPase_AAA_core"/>
</dbReference>
<keyword evidence="5" id="KW-0132">Cell division</keyword>
<feature type="compositionally biased region" description="Acidic residues" evidence="2">
    <location>
        <begin position="2321"/>
        <end position="2332"/>
    </location>
</feature>
<dbReference type="GO" id="GO:0004222">
    <property type="term" value="F:metalloendopeptidase activity"/>
    <property type="evidence" value="ECO:0007669"/>
    <property type="project" value="InterPro"/>
</dbReference>
<keyword evidence="3" id="KW-0472">Membrane</keyword>
<dbReference type="PROSITE" id="PS00674">
    <property type="entry name" value="AAA"/>
    <property type="match status" value="1"/>
</dbReference>
<evidence type="ECO:0000259" key="4">
    <source>
        <dbReference type="SMART" id="SM00382"/>
    </source>
</evidence>
<keyword evidence="3" id="KW-0812">Transmembrane</keyword>
<dbReference type="InterPro" id="IPR027417">
    <property type="entry name" value="P-loop_NTPase"/>
</dbReference>
<evidence type="ECO:0000256" key="2">
    <source>
        <dbReference type="SAM" id="MobiDB-lite"/>
    </source>
</evidence>
<keyword evidence="5" id="KW-0131">Cell cycle</keyword>
<evidence type="ECO:0000256" key="3">
    <source>
        <dbReference type="SAM" id="Phobius"/>
    </source>
</evidence>
<dbReference type="RefSeq" id="YP_009106045.1">
    <property type="nucleotide sequence ID" value="NC_025539.1"/>
</dbReference>
<evidence type="ECO:0000313" key="5">
    <source>
        <dbReference type="EMBL" id="AIT94833.1"/>
    </source>
</evidence>
<dbReference type="SMART" id="SM00382">
    <property type="entry name" value="AAA"/>
    <property type="match status" value="1"/>
</dbReference>
<dbReference type="InterPro" id="IPR003960">
    <property type="entry name" value="ATPase_AAA_CS"/>
</dbReference>
<dbReference type="GO" id="GO:0051301">
    <property type="term" value="P:cell division"/>
    <property type="evidence" value="ECO:0007669"/>
    <property type="project" value="UniProtKB-KW"/>
</dbReference>
<dbReference type="GO" id="GO:0016887">
    <property type="term" value="F:ATP hydrolysis activity"/>
    <property type="evidence" value="ECO:0007669"/>
    <property type="project" value="InterPro"/>
</dbReference>
<keyword evidence="3" id="KW-1133">Transmembrane helix</keyword>
<dbReference type="InterPro" id="IPR037219">
    <property type="entry name" value="Peptidase_M41-like"/>
</dbReference>
<keyword evidence="5" id="KW-0934">Plastid</keyword>
<feature type="coiled-coil region" evidence="1">
    <location>
        <begin position="529"/>
        <end position="567"/>
    </location>
</feature>
<sequence>MSYFGKFSDADKRRRIKTREVVQESQAARRVPYVVSDFVTTNLIRLVTSRFTARKLLTEFTHNIYFTTAYILAVVGVFNYLRFYHRDQFRSYGLNGHSPGVAEQMQPHNVATFNFVTLPTVLEKSKLLLPSEATLPNQLAQFAITPFVDRVDVYPESLVVQFNEAWADVMARNFYITYPLATQHLRSPDPLFDPNYTNLMVGATPTSFRPVPRIGFAATRSTTDLQTPVDSQTRAMDPWSSVRGLVEVLDEFPLQIEQSIFPVTSGDMPQLYAPPTLNIIDRWTDLPIPAGPPLWIRLLGRDVRDAFGFQDPSLPAYRMLIGANENRQRSALLDEFFNPEVLRTDATHRRITRLKTHSHKPTKRVKRASLLVRMLGRARRRGPAVSVFRRHHAAPYPQMFVKAKQLQLLDAGAPQLNLPERPVAPLGYEEERITPSVSTWEQVQANLRFVRFVGKSVQTFLVDVGRSFFPSKRRAPRVLATTPEVKALGSEETALDEIKRKETETKRYEEHMKVLATRPKSLQAYVQAVRTYRSKLRAYNAKVKAQKQKLRSKTRRYTAALQQYQDTQAFWTQTLPQMIRSAVGHPVPASNEFIVDSTPRTASAWARALMMLDRYELLGTSDIAPRGVPFTDANIARFIEYSLWESAAVSTENSPTFHYYQASPQTQRRVSFLPYTDLGLPYPKRLVQDLIDAERAGGYAAFYDVLAQHNLSDGPAQSQPKAFNFKASPTDQHFQPLITWMRAVSSGAIPSSAPFTKPSGNEYHWALSMKRLVSSEEGVAQLIQALKMSGQRGTTHMSTVQALVEKLHTEVDDYLGKVQALQLESLQASDDRRGLQYATLLADLNSFIACYRDVEHHLHHSIVFGHIRPDARAVSEFISTGYPHMHGFAFPDHTVDQIKTQWSHAMSRYNLMSTTAWHNFKTMFQRRPLEVFVPAGYRPFMEDVFSTTRVPPERTVDIVPRYVLERQLAYYPSYQALQKLYGDLDVSFLPEKPVPKALMANYMPDYYQDYDEDDVNPVKLRKDYYFNILRALDRAPLTGDAVIELKDRDAVLNFLDVALSESNWLKDRPANFRGQAARLANDRTNRGEDQHKIMLARMGARPSFMADSDLLTIDRFSAAQQHHEFPLKLQGYRREFFYCNSLETLTPEAKDSLLEKYAKRKANLAFNPLVRTQKPWGWFRWFNMSREKSQLDTQEGFLYSTRQLHKQGQGDELSSMLDTQTDLYLPRLTMDEWHALFQTALQTAQETNDPDFLLDLPVLLYQGTGISQLGGFQSRMFDTRTRSAALTQLLMAITEHNYGAYDLLGYENILNLLHYQDQHYAHTSHQPRLVPHFEIPKDEVQPEPTGAPTWIESSSWRNPSHGRGRWARAEKYILETAGYKKKDRDWSKVTKPILNVLQKLPGGKKLTRQQHVFQDNIEPITAYWWLYGGKLVFYMWLYRMFWFMWGTSWEELKMVLLENFGGRRLRALFVDLGIENPFTYRVIIENPNTFRKSAGALNPTLFVQACESVLHLRNKCRPGTTMPKGLLLTGIPGTGKTFMVQMIAGESKVPVITQTAGELFNKRNSADLDIDQLFTPAEQLGFAFERARDLAPCILFIDEIDALGQSRENVLMSTLDKKPNPDTDLYGYVRVKHTPPHKPLNPRPSLKERSILDIFTKRTVEKVRAVQRKWLTYEPYPGAEPIRTEEIFVYKEERERQEMQQVGALTEFLVQMDGLHPLEGVLVIGATNRIHVLDSAITRPGRLEQIVELFPPGARERLEIFQKECAKVGVVSGISWNYLVNRTRGLTVANLTTAINHSAIRAITLHSPHTVETLEYGLDTMRRHKLGLKMISTRPMPEPSKTRSRDPYLFLRVAYYNAGKVLLQNILPDHPSLAYAKLEVEPFQPEYSIRDLFLHNYNRTDLEIRLIGLHAGKAAEYLMLYGTKPEGVLPSAIHLLESDQGADELAFASELANAMVDEWFLYEDKRLPLRINPRDNDNSRNFHRAKDIEPRESLEYWLNTGAKAFARLSSERDLPPFDTRTKSYPPGHTIYQRYEELAYWATRISRIELSALTQDYIKWFNYYLPEPFKSERSRFWIPPDYYYHQDPATFINYDDFMKFINESDVDWNSVGKGWEEQIREWDPTGNMLPESKRPMVTFPDWHLVDRDYIMQSLMGVSFETALNVLQEFRPLLDALATHILDKKIIRQDTIRQYIREYTETRVQAGATTPIHLAAFSNTEALAGLRSNIPPTADADAVPSLIAPIDYMRPPEEFTLTEDNQFLEYEKAWGPASRKPVGKKIPLSYFNNPDILKRAMNMQYDFADAFLKDASAKPVIAFEDDWYGSDEEDTGPEELERPAESPASEASMESTGDVSAEENQAGDSSPAEDTDTPNP</sequence>
<dbReference type="GeneID" id="22160138"/>
<dbReference type="GO" id="GO:0005524">
    <property type="term" value="F:ATP binding"/>
    <property type="evidence" value="ECO:0007669"/>
    <property type="project" value="InterPro"/>
</dbReference>
<evidence type="ECO:0000256" key="1">
    <source>
        <dbReference type="SAM" id="Coils"/>
    </source>
</evidence>
<reference evidence="5" key="1">
    <citation type="journal article" date="2014" name="BMC Evol. Biol.">
        <title>Chloroplast phylogenomic analysis resolves deep-level relationships within the green algal class Trebouxiophyceae.</title>
        <authorList>
            <person name="Lemieux C."/>
            <person name="Otis C."/>
            <person name="Turmel M."/>
        </authorList>
    </citation>
    <scope>NUCLEOTIDE SEQUENCE</scope>
</reference>
<dbReference type="Gene3D" id="1.20.58.760">
    <property type="entry name" value="Peptidase M41"/>
    <property type="match status" value="1"/>
</dbReference>
<dbReference type="GO" id="GO:0006508">
    <property type="term" value="P:proteolysis"/>
    <property type="evidence" value="ECO:0007669"/>
    <property type="project" value="InterPro"/>
</dbReference>
<dbReference type="Gene3D" id="1.10.8.60">
    <property type="match status" value="1"/>
</dbReference>
<accession>A0A097KNS1</accession>
<dbReference type="PANTHER" id="PTHR23076:SF97">
    <property type="entry name" value="ATP-DEPENDENT ZINC METALLOPROTEASE YME1L1"/>
    <property type="match status" value="1"/>
</dbReference>
<feature type="transmembrane region" description="Helical" evidence="3">
    <location>
        <begin position="64"/>
        <end position="81"/>
    </location>
</feature>
<gene>
    <name evidence="5" type="primary">ftsH</name>
</gene>
<dbReference type="SUPFAM" id="SSF52540">
    <property type="entry name" value="P-loop containing nucleoside triphosphate hydrolases"/>
    <property type="match status" value="1"/>
</dbReference>
<dbReference type="CDD" id="cd19481">
    <property type="entry name" value="RecA-like_protease"/>
    <property type="match status" value="1"/>
</dbReference>
<dbReference type="Gene3D" id="3.40.50.300">
    <property type="entry name" value="P-loop containing nucleotide triphosphate hydrolases"/>
    <property type="match status" value="2"/>
</dbReference>